<dbReference type="EMBL" id="CACVBM020000066">
    <property type="protein sequence ID" value="CAA7013765.1"/>
    <property type="molecule type" value="Genomic_DNA"/>
</dbReference>
<feature type="domain" description="F-box" evidence="1">
    <location>
        <begin position="18"/>
        <end position="64"/>
    </location>
</feature>
<dbReference type="InterPro" id="IPR001810">
    <property type="entry name" value="F-box_dom"/>
</dbReference>
<proteinExistence type="predicted"/>
<dbReference type="PANTHER" id="PTHR24414">
    <property type="entry name" value="F-BOX/KELCH-REPEAT PROTEIN SKIP4"/>
    <property type="match status" value="1"/>
</dbReference>
<dbReference type="InterPro" id="IPR015915">
    <property type="entry name" value="Kelch-typ_b-propeller"/>
</dbReference>
<reference evidence="2" key="1">
    <citation type="submission" date="2020-01" db="EMBL/GenBank/DDBJ databases">
        <authorList>
            <person name="Mishra B."/>
        </authorList>
    </citation>
    <scope>NUCLEOTIDE SEQUENCE [LARGE SCALE GENOMIC DNA]</scope>
</reference>
<dbReference type="Pfam" id="PF00646">
    <property type="entry name" value="F-box"/>
    <property type="match status" value="1"/>
</dbReference>
<dbReference type="SUPFAM" id="SSF81383">
    <property type="entry name" value="F-box domain"/>
    <property type="match status" value="1"/>
</dbReference>
<accession>A0A6D2HKD3</accession>
<dbReference type="PROSITE" id="PS50181">
    <property type="entry name" value="FBOX"/>
    <property type="match status" value="1"/>
</dbReference>
<dbReference type="OrthoDB" id="1113484at2759"/>
<dbReference type="Pfam" id="PF25210">
    <property type="entry name" value="Kelch_FKB95"/>
    <property type="match status" value="1"/>
</dbReference>
<evidence type="ECO:0000313" key="2">
    <source>
        <dbReference type="EMBL" id="CAA7013765.1"/>
    </source>
</evidence>
<dbReference type="SUPFAM" id="SSF117281">
    <property type="entry name" value="Kelch motif"/>
    <property type="match status" value="1"/>
</dbReference>
<name>A0A6D2HKD3_9BRAS</name>
<evidence type="ECO:0000313" key="3">
    <source>
        <dbReference type="Proteomes" id="UP000467841"/>
    </source>
</evidence>
<dbReference type="CDD" id="cd22152">
    <property type="entry name" value="F-box_AtAFR-like"/>
    <property type="match status" value="1"/>
</dbReference>
<keyword evidence="3" id="KW-1185">Reference proteome</keyword>
<dbReference type="AlphaFoldDB" id="A0A6D2HKD3"/>
<protein>
    <recommendedName>
        <fullName evidence="1">F-box domain-containing protein</fullName>
    </recommendedName>
</protein>
<evidence type="ECO:0000259" key="1">
    <source>
        <dbReference type="PROSITE" id="PS50181"/>
    </source>
</evidence>
<gene>
    <name evidence="2" type="ORF">MERR_LOCUS999</name>
</gene>
<comment type="caution">
    <text evidence="2">The sequence shown here is derived from an EMBL/GenBank/DDBJ whole genome shotgun (WGS) entry which is preliminary data.</text>
</comment>
<dbReference type="Proteomes" id="UP000467841">
    <property type="component" value="Unassembled WGS sequence"/>
</dbReference>
<organism evidence="2 3">
    <name type="scientific">Microthlaspi erraticum</name>
    <dbReference type="NCBI Taxonomy" id="1685480"/>
    <lineage>
        <taxon>Eukaryota</taxon>
        <taxon>Viridiplantae</taxon>
        <taxon>Streptophyta</taxon>
        <taxon>Embryophyta</taxon>
        <taxon>Tracheophyta</taxon>
        <taxon>Spermatophyta</taxon>
        <taxon>Magnoliopsida</taxon>
        <taxon>eudicotyledons</taxon>
        <taxon>Gunneridae</taxon>
        <taxon>Pentapetalae</taxon>
        <taxon>rosids</taxon>
        <taxon>malvids</taxon>
        <taxon>Brassicales</taxon>
        <taxon>Brassicaceae</taxon>
        <taxon>Coluteocarpeae</taxon>
        <taxon>Microthlaspi</taxon>
    </lineage>
</organism>
<dbReference type="InterPro" id="IPR057499">
    <property type="entry name" value="Kelch_FKB95"/>
</dbReference>
<dbReference type="InterPro" id="IPR036047">
    <property type="entry name" value="F-box-like_dom_sf"/>
</dbReference>
<dbReference type="InterPro" id="IPR050354">
    <property type="entry name" value="F-box/kelch-repeat_ARATH"/>
</dbReference>
<sequence>MYSPKKKRTKKKPTTPQSNLIPSLPYDLLLNCIARTSRLNYLTLSQVSKSVRSLLASPELYKVRSLLGHAERCLYVCINTGSYEETWYTLCRKPDYETLTSSKERKTSSRYGLATLLSVPHSPCIETLGALYSFETAGIDEKFHEATRSYMWRSDWSHCEIGNVLYSVTRGVNQKSNKALKWYDTEEKRWRKLERLVGLPDLPADARVRLANYGGKMAVLWEFDHLIPGSWPSNLTKRVWCAVIELESLNSCEIWGKVEWLDNVVTVPYSYQLAKVLAVTV</sequence>
<dbReference type="PANTHER" id="PTHR24414:SF184">
    <property type="entry name" value="GALACTOSE OXIDASE_KELCH REPEAT SUPERFAMILY PROTEIN"/>
    <property type="match status" value="1"/>
</dbReference>